<keyword evidence="4" id="KW-0378">Hydrolase</keyword>
<protein>
    <submittedName>
        <fullName evidence="4">CPBP family intramembrane metalloprotease</fullName>
    </submittedName>
</protein>
<reference evidence="4" key="1">
    <citation type="journal article" date="2020" name="mSystems">
        <title>Genome- and Community-Level Interaction Insights into Carbon Utilization and Element Cycling Functions of Hydrothermarchaeota in Hydrothermal Sediment.</title>
        <authorList>
            <person name="Zhou Z."/>
            <person name="Liu Y."/>
            <person name="Xu W."/>
            <person name="Pan J."/>
            <person name="Luo Z.H."/>
            <person name="Li M."/>
        </authorList>
    </citation>
    <scope>NUCLEOTIDE SEQUENCE [LARGE SCALE GENOMIC DNA]</scope>
    <source>
        <strain evidence="4">SpSt-479</strain>
    </source>
</reference>
<organism evidence="4">
    <name type="scientific">Ignavibacterium album</name>
    <dbReference type="NCBI Taxonomy" id="591197"/>
    <lineage>
        <taxon>Bacteria</taxon>
        <taxon>Pseudomonadati</taxon>
        <taxon>Ignavibacteriota</taxon>
        <taxon>Ignavibacteria</taxon>
        <taxon>Ignavibacteriales</taxon>
        <taxon>Ignavibacteriaceae</taxon>
        <taxon>Ignavibacterium</taxon>
    </lineage>
</organism>
<feature type="transmembrane region" description="Helical" evidence="2">
    <location>
        <begin position="113"/>
        <end position="133"/>
    </location>
</feature>
<dbReference type="GO" id="GO:0004175">
    <property type="term" value="F:endopeptidase activity"/>
    <property type="evidence" value="ECO:0007669"/>
    <property type="project" value="UniProtKB-ARBA"/>
</dbReference>
<evidence type="ECO:0000256" key="1">
    <source>
        <dbReference type="SAM" id="MobiDB-lite"/>
    </source>
</evidence>
<sequence length="322" mass="36198">MSDELNQNTEQQSQNELQDQNKSSEKIKSNISPIAAAFVGLVGGFFLYQFVGGLLTLIVFGFDLDKAPINGLRLMTMAGQILFILLPALVFSKLIYEDVGKIIRLRIPEWTEIILFVVGIGILTPLLQSYLYIQNYYIEVWAKNSESINQLKTFFDSLNELVDKTYGNLLKASTIPELLLVVLVVAVVPAVSEEVMFRGFIQRSFEIKIKAFIAAFLTAVFFSLYHFNPYGLIPLAVLGFYFGFAAYTSKTLLIPILLHFLNNFTAVILYYIIGSEELIKSDVSAKSGEDLGFYSFVTIALSLVFVALIFLIKKYYSQKQVA</sequence>
<evidence type="ECO:0000256" key="2">
    <source>
        <dbReference type="SAM" id="Phobius"/>
    </source>
</evidence>
<evidence type="ECO:0000313" key="4">
    <source>
        <dbReference type="EMBL" id="HFI92276.1"/>
    </source>
</evidence>
<keyword evidence="4" id="KW-0645">Protease</keyword>
<keyword evidence="2" id="KW-0812">Transmembrane</keyword>
<dbReference type="EMBL" id="DSUJ01000010">
    <property type="protein sequence ID" value="HFI92276.1"/>
    <property type="molecule type" value="Genomic_DNA"/>
</dbReference>
<keyword evidence="2" id="KW-0472">Membrane</keyword>
<dbReference type="PANTHER" id="PTHR43592:SF15">
    <property type="entry name" value="CAAX AMINO TERMINAL PROTEASE FAMILY PROTEIN"/>
    <property type="match status" value="1"/>
</dbReference>
<feature type="transmembrane region" description="Helical" evidence="2">
    <location>
        <begin position="74"/>
        <end position="92"/>
    </location>
</feature>
<dbReference type="AlphaFoldDB" id="A0A7V2ZLP7"/>
<feature type="domain" description="CAAX prenyl protease 2/Lysostaphin resistance protein A-like" evidence="3">
    <location>
        <begin position="177"/>
        <end position="264"/>
    </location>
</feature>
<dbReference type="InterPro" id="IPR003675">
    <property type="entry name" value="Rce1/LyrA-like_dom"/>
</dbReference>
<feature type="transmembrane region" description="Helical" evidence="2">
    <location>
        <begin position="293"/>
        <end position="312"/>
    </location>
</feature>
<feature type="region of interest" description="Disordered" evidence="1">
    <location>
        <begin position="1"/>
        <end position="22"/>
    </location>
</feature>
<dbReference type="GO" id="GO:0006508">
    <property type="term" value="P:proteolysis"/>
    <property type="evidence" value="ECO:0007669"/>
    <property type="project" value="UniProtKB-KW"/>
</dbReference>
<comment type="caution">
    <text evidence="4">The sequence shown here is derived from an EMBL/GenBank/DDBJ whole genome shotgun (WGS) entry which is preliminary data.</text>
</comment>
<feature type="transmembrane region" description="Helical" evidence="2">
    <location>
        <begin position="34"/>
        <end position="62"/>
    </location>
</feature>
<accession>A0A7V2ZLP7</accession>
<feature type="transmembrane region" description="Helical" evidence="2">
    <location>
        <begin position="178"/>
        <end position="197"/>
    </location>
</feature>
<dbReference type="PANTHER" id="PTHR43592">
    <property type="entry name" value="CAAX AMINO TERMINAL PROTEASE"/>
    <property type="match status" value="1"/>
</dbReference>
<gene>
    <name evidence="4" type="ORF">ENS31_12230</name>
</gene>
<feature type="transmembrane region" description="Helical" evidence="2">
    <location>
        <begin position="252"/>
        <end position="273"/>
    </location>
</feature>
<keyword evidence="4" id="KW-0482">Metalloprotease</keyword>
<dbReference type="GO" id="GO:0080120">
    <property type="term" value="P:CAAX-box protein maturation"/>
    <property type="evidence" value="ECO:0007669"/>
    <property type="project" value="UniProtKB-ARBA"/>
</dbReference>
<proteinExistence type="predicted"/>
<feature type="compositionally biased region" description="Polar residues" evidence="1">
    <location>
        <begin position="1"/>
        <end position="20"/>
    </location>
</feature>
<name>A0A7V2ZLP7_9BACT</name>
<feature type="transmembrane region" description="Helical" evidence="2">
    <location>
        <begin position="209"/>
        <end position="225"/>
    </location>
</feature>
<dbReference type="Pfam" id="PF02517">
    <property type="entry name" value="Rce1-like"/>
    <property type="match status" value="1"/>
</dbReference>
<evidence type="ECO:0000259" key="3">
    <source>
        <dbReference type="Pfam" id="PF02517"/>
    </source>
</evidence>
<keyword evidence="2" id="KW-1133">Transmembrane helix</keyword>
<dbReference type="GO" id="GO:0008237">
    <property type="term" value="F:metallopeptidase activity"/>
    <property type="evidence" value="ECO:0007669"/>
    <property type="project" value="UniProtKB-KW"/>
</dbReference>